<proteinExistence type="predicted"/>
<feature type="transmembrane region" description="Helical" evidence="2">
    <location>
        <begin position="187"/>
        <end position="208"/>
    </location>
</feature>
<feature type="region of interest" description="Disordered" evidence="1">
    <location>
        <begin position="135"/>
        <end position="154"/>
    </location>
</feature>
<feature type="compositionally biased region" description="Polar residues" evidence="1">
    <location>
        <begin position="354"/>
        <end position="371"/>
    </location>
</feature>
<feature type="region of interest" description="Disordered" evidence="1">
    <location>
        <begin position="162"/>
        <end position="181"/>
    </location>
</feature>
<reference evidence="3 5" key="1">
    <citation type="submission" date="2020-01" db="EMBL/GenBank/DDBJ databases">
        <authorList>
            <consortium name="DOE Joint Genome Institute"/>
            <person name="Haridas S."/>
            <person name="Albert R."/>
            <person name="Binder M."/>
            <person name="Bloem J."/>
            <person name="Labutti K."/>
            <person name="Salamov A."/>
            <person name="Andreopoulos B."/>
            <person name="Baker S.E."/>
            <person name="Barry K."/>
            <person name="Bills G."/>
            <person name="Bluhm B.H."/>
            <person name="Cannon C."/>
            <person name="Castanera R."/>
            <person name="Culley D.E."/>
            <person name="Daum C."/>
            <person name="Ezra D."/>
            <person name="Gonzalez J.B."/>
            <person name="Henrissat B."/>
            <person name="Kuo A."/>
            <person name="Liang C."/>
            <person name="Lipzen A."/>
            <person name="Lutzoni F."/>
            <person name="Magnuson J."/>
            <person name="Mondo S."/>
            <person name="Nolan M."/>
            <person name="Ohm R."/>
            <person name="Pangilinan J."/>
            <person name="Park H.-J."/>
            <person name="Ramirez L."/>
            <person name="Alfaro M."/>
            <person name="Sun H."/>
            <person name="Tritt A."/>
            <person name="Yoshinaga Y."/>
            <person name="Zwiers L.-H."/>
            <person name="Turgeon B.G."/>
            <person name="Goodwin S.B."/>
            <person name="Spatafora J.W."/>
            <person name="Crous P.W."/>
            <person name="Grigoriev I.V."/>
        </authorList>
    </citation>
    <scope>NUCLEOTIDE SEQUENCE</scope>
    <source>
        <strain evidence="3 5">CBS 781.70</strain>
    </source>
</reference>
<keyword evidence="2" id="KW-1133">Transmembrane helix</keyword>
<keyword evidence="2" id="KW-0812">Transmembrane</keyword>
<feature type="region of interest" description="Disordered" evidence="1">
    <location>
        <begin position="47"/>
        <end position="120"/>
    </location>
</feature>
<feature type="compositionally biased region" description="Polar residues" evidence="1">
    <location>
        <begin position="162"/>
        <end position="173"/>
    </location>
</feature>
<evidence type="ECO:0000313" key="3">
    <source>
        <dbReference type="EMBL" id="KAF1814921.1"/>
    </source>
</evidence>
<name>A0A6G1GAI5_9PEZI</name>
<reference evidence="5" key="3">
    <citation type="submission" date="2025-04" db="UniProtKB">
        <authorList>
            <consortium name="RefSeq"/>
        </authorList>
    </citation>
    <scope>IDENTIFICATION</scope>
    <source>
        <strain evidence="5">CBS 781.70</strain>
    </source>
</reference>
<dbReference type="AlphaFoldDB" id="A0A6G1GAI5"/>
<feature type="compositionally biased region" description="Basic and acidic residues" evidence="1">
    <location>
        <begin position="526"/>
        <end position="539"/>
    </location>
</feature>
<evidence type="ECO:0000256" key="2">
    <source>
        <dbReference type="SAM" id="Phobius"/>
    </source>
</evidence>
<evidence type="ECO:0000313" key="4">
    <source>
        <dbReference type="Proteomes" id="UP000504638"/>
    </source>
</evidence>
<feature type="region of interest" description="Disordered" evidence="1">
    <location>
        <begin position="344"/>
        <end position="456"/>
    </location>
</feature>
<feature type="compositionally biased region" description="Polar residues" evidence="1">
    <location>
        <begin position="398"/>
        <end position="407"/>
    </location>
</feature>
<evidence type="ECO:0000256" key="1">
    <source>
        <dbReference type="SAM" id="MobiDB-lite"/>
    </source>
</evidence>
<accession>A0A6G1GAI5</accession>
<keyword evidence="2" id="KW-0472">Membrane</keyword>
<dbReference type="EMBL" id="ML975152">
    <property type="protein sequence ID" value="KAF1814921.1"/>
    <property type="molecule type" value="Genomic_DNA"/>
</dbReference>
<organism evidence="3">
    <name type="scientific">Eremomyces bilateralis CBS 781.70</name>
    <dbReference type="NCBI Taxonomy" id="1392243"/>
    <lineage>
        <taxon>Eukaryota</taxon>
        <taxon>Fungi</taxon>
        <taxon>Dikarya</taxon>
        <taxon>Ascomycota</taxon>
        <taxon>Pezizomycotina</taxon>
        <taxon>Dothideomycetes</taxon>
        <taxon>Dothideomycetes incertae sedis</taxon>
        <taxon>Eremomycetales</taxon>
        <taxon>Eremomycetaceae</taxon>
        <taxon>Eremomyces</taxon>
    </lineage>
</organism>
<evidence type="ECO:0000313" key="5">
    <source>
        <dbReference type="RefSeq" id="XP_033536552.1"/>
    </source>
</evidence>
<protein>
    <submittedName>
        <fullName evidence="3 5">Uncharacterized protein</fullName>
    </submittedName>
</protein>
<keyword evidence="4" id="KW-1185">Reference proteome</keyword>
<dbReference type="GeneID" id="54418544"/>
<feature type="compositionally biased region" description="Low complexity" evidence="1">
    <location>
        <begin position="80"/>
        <end position="101"/>
    </location>
</feature>
<dbReference type="RefSeq" id="XP_033536552.1">
    <property type="nucleotide sequence ID" value="XM_033677974.1"/>
</dbReference>
<feature type="compositionally biased region" description="Low complexity" evidence="1">
    <location>
        <begin position="135"/>
        <end position="145"/>
    </location>
</feature>
<feature type="region of interest" description="Disordered" evidence="1">
    <location>
        <begin position="273"/>
        <end position="326"/>
    </location>
</feature>
<feature type="compositionally biased region" description="Pro residues" evidence="1">
    <location>
        <begin position="102"/>
        <end position="112"/>
    </location>
</feature>
<gene>
    <name evidence="3 5" type="ORF">P152DRAFT_447208</name>
</gene>
<feature type="compositionally biased region" description="Basic and acidic residues" evidence="1">
    <location>
        <begin position="419"/>
        <end position="446"/>
    </location>
</feature>
<feature type="compositionally biased region" description="Low complexity" evidence="1">
    <location>
        <begin position="50"/>
        <end position="70"/>
    </location>
</feature>
<reference evidence="5" key="2">
    <citation type="submission" date="2020-04" db="EMBL/GenBank/DDBJ databases">
        <authorList>
            <consortium name="NCBI Genome Project"/>
        </authorList>
    </citation>
    <scope>NUCLEOTIDE SEQUENCE</scope>
    <source>
        <strain evidence="5">CBS 781.70</strain>
    </source>
</reference>
<feature type="region of interest" description="Disordered" evidence="1">
    <location>
        <begin position="472"/>
        <end position="542"/>
    </location>
</feature>
<dbReference type="OrthoDB" id="5411141at2759"/>
<sequence length="576" mass="61941">MALSNLHAPLARGVLLDGYIQYRSKADGYWESRYEARVSEVRAAIDHRTSSAAPEAPAPDATEAPSLPSDSDVDSDDKPAVTAAPAFAEKPAVAAPSSTSAPPQPDTTPPASPSSSPTAFPQAISSSIVKLDPLSDSTSLSSAPTNPILPTTSLQTSVIDPVSMPSSAVNQPPSEMPGGLSPSVKQAAIIAGVVSAILAIFFLCFIIWRFRHGATLRTVFQKECPEKQAPSRPPSDALAPWRLIPRARSSWHSLRRTTRNWSVPAYAWDRRGAWERSQGRQTPEGSFDRLGELPRPYPAAKIPGRTTARPLLPTPDSSTFFDDRSTIGHALDPSAVLAAIHTDENSTKAPPPNRSSSPVLPSALPDSSTTDAGHETRYSSTLSTSTIPPPPPFKASRFSWTNSQAPTTPRLHLIPSPTADHRTHAELRKSTASERARDRKSRESKFSETSSLSSAPRYRTVDSWVGNQTTRVASQIRAGMPTTPTTPTSATPDNPNPFTDAHALPFPPPVPKSPRKRTGEPQVPDVPDRYRRTGARRPDTTVSEATVFRQHPGTEVVIPRGSLVPSEMLDVKVSAL</sequence>
<dbReference type="Proteomes" id="UP000504638">
    <property type="component" value="Unplaced"/>
</dbReference>
<feature type="compositionally biased region" description="Low complexity" evidence="1">
    <location>
        <begin position="481"/>
        <end position="497"/>
    </location>
</feature>